<protein>
    <submittedName>
        <fullName evidence="2">Uncharacterized protein</fullName>
    </submittedName>
</protein>
<dbReference type="Proteomes" id="UP000009315">
    <property type="component" value="Unassembled WGS sequence"/>
</dbReference>
<evidence type="ECO:0000313" key="3">
    <source>
        <dbReference type="Proteomes" id="UP000009315"/>
    </source>
</evidence>
<name>K8EJ06_9FIRM</name>
<feature type="compositionally biased region" description="Basic and acidic residues" evidence="1">
    <location>
        <begin position="206"/>
        <end position="223"/>
    </location>
</feature>
<feature type="region of interest" description="Disordered" evidence="1">
    <location>
        <begin position="1"/>
        <end position="24"/>
    </location>
</feature>
<dbReference type="RefSeq" id="WP_008412088.1">
    <property type="nucleotide sequence ID" value="NZ_CAOS01000011.1"/>
</dbReference>
<reference evidence="2 3" key="1">
    <citation type="journal article" date="2013" name="Genome Announc.">
        <title>Genome Sequence of the Sulfate-Reducing Bacterium Desulfotomaculum hydrothermale Lam5(T).</title>
        <authorList>
            <person name="Amin O."/>
            <person name="Fardeau M.L."/>
            <person name="Valette O."/>
            <person name="Hirschler-Rea A."/>
            <person name="Barbe V."/>
            <person name="Medigue C."/>
            <person name="Vacherie B."/>
            <person name="Ollivier B."/>
            <person name="Bertin P.N."/>
            <person name="Dolla A."/>
        </authorList>
    </citation>
    <scope>NUCLEOTIDE SEQUENCE [LARGE SCALE GENOMIC DNA]</scope>
    <source>
        <strain evidence="3">Lam5 / DSM 18033</strain>
    </source>
</reference>
<gene>
    <name evidence="2" type="ORF">DESHY_40136</name>
</gene>
<sequence>MANDREEKQLQQGRELPTQPSDTISQGLDEAMFKLLHLQAQHGADHHTTMIMLALMNLLGIVNCLNRILPEKQQVSGTREMAAQLAGLLGGAMPPQGAAAAAGSPGGIDPSLLASLAGLLGPPRGAEATGEMGGKPGLDPAMLAALAGMLGGPAAGAANPAALMALLANLLGPKRPPEGQRVKEREEKKEQPKDTPAEKPSQGQDNTRKEQALPHRGILKWDPRLGAPTSSF</sequence>
<keyword evidence="3" id="KW-1185">Reference proteome</keyword>
<evidence type="ECO:0000256" key="1">
    <source>
        <dbReference type="SAM" id="MobiDB-lite"/>
    </source>
</evidence>
<evidence type="ECO:0000313" key="2">
    <source>
        <dbReference type="EMBL" id="CCO08586.1"/>
    </source>
</evidence>
<dbReference type="STRING" id="1121428.DESHY_40136"/>
<feature type="region of interest" description="Disordered" evidence="1">
    <location>
        <begin position="172"/>
        <end position="232"/>
    </location>
</feature>
<accession>K8EJ06</accession>
<dbReference type="EMBL" id="CAOS01000011">
    <property type="protein sequence ID" value="CCO08586.1"/>
    <property type="molecule type" value="Genomic_DNA"/>
</dbReference>
<comment type="caution">
    <text evidence="2">The sequence shown here is derived from an EMBL/GenBank/DDBJ whole genome shotgun (WGS) entry which is preliminary data.</text>
</comment>
<organism evidence="2 3">
    <name type="scientific">Desulforamulus hydrothermalis Lam5 = DSM 18033</name>
    <dbReference type="NCBI Taxonomy" id="1121428"/>
    <lineage>
        <taxon>Bacteria</taxon>
        <taxon>Bacillati</taxon>
        <taxon>Bacillota</taxon>
        <taxon>Clostridia</taxon>
        <taxon>Eubacteriales</taxon>
        <taxon>Peptococcaceae</taxon>
        <taxon>Desulforamulus</taxon>
    </lineage>
</organism>
<feature type="compositionally biased region" description="Basic and acidic residues" evidence="1">
    <location>
        <begin position="175"/>
        <end position="197"/>
    </location>
</feature>
<dbReference type="AlphaFoldDB" id="K8EJ06"/>
<proteinExistence type="predicted"/>